<evidence type="ECO:0000256" key="6">
    <source>
        <dbReference type="ARBA" id="ARBA00022840"/>
    </source>
</evidence>
<reference evidence="13 14" key="1">
    <citation type="journal article" date="2004" name="Nature">
        <title>Genome sequence of the ultrasmall unicellular red alga Cyanidioschyzon merolae 10D.</title>
        <authorList>
            <person name="Matsuzaki M."/>
            <person name="Misumi O."/>
            <person name="Shin-i T."/>
            <person name="Maruyama S."/>
            <person name="Takahara M."/>
            <person name="Miyagishima S."/>
            <person name="Mori T."/>
            <person name="Nishida K."/>
            <person name="Yagisawa F."/>
            <person name="Nishida K."/>
            <person name="Yoshida Y."/>
            <person name="Nishimura Y."/>
            <person name="Nakao S."/>
            <person name="Kobayashi T."/>
            <person name="Momoyama Y."/>
            <person name="Higashiyama T."/>
            <person name="Minoda A."/>
            <person name="Sano M."/>
            <person name="Nomoto H."/>
            <person name="Oishi K."/>
            <person name="Hayashi H."/>
            <person name="Ohta F."/>
            <person name="Nishizaka S."/>
            <person name="Haga S."/>
            <person name="Miura S."/>
            <person name="Morishita T."/>
            <person name="Kabeya Y."/>
            <person name="Terasawa K."/>
            <person name="Suzuki Y."/>
            <person name="Ishii Y."/>
            <person name="Asakawa S."/>
            <person name="Takano H."/>
            <person name="Ohta N."/>
            <person name="Kuroiwa H."/>
            <person name="Tanaka K."/>
            <person name="Shimizu N."/>
            <person name="Sugano S."/>
            <person name="Sato N."/>
            <person name="Nozaki H."/>
            <person name="Ogasawara N."/>
            <person name="Kohara Y."/>
            <person name="Kuroiwa T."/>
        </authorList>
    </citation>
    <scope>NUCLEOTIDE SEQUENCE [LARGE SCALE GENOMIC DNA]</scope>
    <source>
        <strain evidence="13 14">10D</strain>
    </source>
</reference>
<comment type="catalytic activity">
    <reaction evidence="7">
        <text>L-threonyl-[protein] + ATP = O-phospho-L-threonyl-[protein] + ADP + H(+)</text>
        <dbReference type="Rhea" id="RHEA:46608"/>
        <dbReference type="Rhea" id="RHEA-COMP:11060"/>
        <dbReference type="Rhea" id="RHEA-COMP:11605"/>
        <dbReference type="ChEBI" id="CHEBI:15378"/>
        <dbReference type="ChEBI" id="CHEBI:30013"/>
        <dbReference type="ChEBI" id="CHEBI:30616"/>
        <dbReference type="ChEBI" id="CHEBI:61977"/>
        <dbReference type="ChEBI" id="CHEBI:456216"/>
        <dbReference type="EC" id="2.7.11.22"/>
    </reaction>
</comment>
<dbReference type="EMBL" id="AP006499">
    <property type="protein sequence ID" value="BAM82092.1"/>
    <property type="molecule type" value="Genomic_DNA"/>
</dbReference>
<comment type="catalytic activity">
    <reaction evidence="8">
        <text>L-seryl-[protein] + ATP = O-phospho-L-seryl-[protein] + ADP + H(+)</text>
        <dbReference type="Rhea" id="RHEA:17989"/>
        <dbReference type="Rhea" id="RHEA-COMP:9863"/>
        <dbReference type="Rhea" id="RHEA-COMP:11604"/>
        <dbReference type="ChEBI" id="CHEBI:15378"/>
        <dbReference type="ChEBI" id="CHEBI:29999"/>
        <dbReference type="ChEBI" id="CHEBI:30616"/>
        <dbReference type="ChEBI" id="CHEBI:83421"/>
        <dbReference type="ChEBI" id="CHEBI:456216"/>
        <dbReference type="EC" id="2.7.11.22"/>
    </reaction>
</comment>
<dbReference type="GO" id="GO:0005634">
    <property type="term" value="C:nucleus"/>
    <property type="evidence" value="ECO:0007669"/>
    <property type="project" value="TreeGrafter"/>
</dbReference>
<dbReference type="HOGENOM" id="CLU_000288_181_1_1"/>
<dbReference type="InterPro" id="IPR011009">
    <property type="entry name" value="Kinase-like_dom_sf"/>
</dbReference>
<evidence type="ECO:0000256" key="9">
    <source>
        <dbReference type="ARBA" id="ARBA00049280"/>
    </source>
</evidence>
<dbReference type="GO" id="GO:0008353">
    <property type="term" value="F:RNA polymerase II CTD heptapeptide repeat kinase activity"/>
    <property type="evidence" value="ECO:0007669"/>
    <property type="project" value="UniProtKB-EC"/>
</dbReference>
<evidence type="ECO:0000313" key="13">
    <source>
        <dbReference type="EMBL" id="BAM82092.1"/>
    </source>
</evidence>
<dbReference type="PANTHER" id="PTHR24056:SF546">
    <property type="entry name" value="CYCLIN-DEPENDENT KINASE 12"/>
    <property type="match status" value="1"/>
</dbReference>
<keyword evidence="4 10" id="KW-0547">Nucleotide-binding</keyword>
<evidence type="ECO:0000256" key="10">
    <source>
        <dbReference type="PROSITE-ProRule" id="PRU10141"/>
    </source>
</evidence>
<dbReference type="PROSITE" id="PS00107">
    <property type="entry name" value="PROTEIN_KINASE_ATP"/>
    <property type="match status" value="1"/>
</dbReference>
<comment type="similarity">
    <text evidence="1">Belongs to the protein kinase superfamily. CMGC Ser/Thr protein kinase family. CDC2/CDKX subfamily.</text>
</comment>
<gene>
    <name evidence="13" type="ORF">CYME_CMQ195C</name>
</gene>
<dbReference type="InterPro" id="IPR017441">
    <property type="entry name" value="Protein_kinase_ATP_BS"/>
</dbReference>
<dbReference type="Gene3D" id="1.10.510.10">
    <property type="entry name" value="Transferase(Phosphotransferase) domain 1"/>
    <property type="match status" value="1"/>
</dbReference>
<dbReference type="CDD" id="cd07840">
    <property type="entry name" value="STKc_CDK9_like"/>
    <property type="match status" value="1"/>
</dbReference>
<evidence type="ECO:0000256" key="2">
    <source>
        <dbReference type="ARBA" id="ARBA00022527"/>
    </source>
</evidence>
<evidence type="ECO:0000256" key="5">
    <source>
        <dbReference type="ARBA" id="ARBA00022777"/>
    </source>
</evidence>
<protein>
    <submittedName>
        <fullName evidence="13">Cyclin dependent kinase, C-type</fullName>
    </submittedName>
</protein>
<dbReference type="Gramene" id="CMQ195CT">
    <property type="protein sequence ID" value="CMQ195CT"/>
    <property type="gene ID" value="CMQ195C"/>
</dbReference>
<dbReference type="RefSeq" id="XP_005538128.1">
    <property type="nucleotide sequence ID" value="XM_005538071.1"/>
</dbReference>
<dbReference type="GO" id="GO:0032968">
    <property type="term" value="P:positive regulation of transcription elongation by RNA polymerase II"/>
    <property type="evidence" value="ECO:0007669"/>
    <property type="project" value="TreeGrafter"/>
</dbReference>
<keyword evidence="14" id="KW-1185">Reference proteome</keyword>
<proteinExistence type="inferred from homology"/>
<dbReference type="KEGG" id="cme:CYME_CMQ195C"/>
<evidence type="ECO:0000256" key="11">
    <source>
        <dbReference type="SAM" id="MobiDB-lite"/>
    </source>
</evidence>
<dbReference type="GO" id="GO:0000307">
    <property type="term" value="C:cyclin-dependent protein kinase holoenzyme complex"/>
    <property type="evidence" value="ECO:0007669"/>
    <property type="project" value="TreeGrafter"/>
</dbReference>
<evidence type="ECO:0000256" key="8">
    <source>
        <dbReference type="ARBA" id="ARBA00048367"/>
    </source>
</evidence>
<sequence>MHAPENGTAQKTSAESKTTEGTSLGSAPWTVKPRLPSTSPALSSLGNAEQTFTAKPLNIQRRKEAPWKIRDDTVYEKLEQVGEGTYGEVYHARNRETGQEVALKRLRMANEREGFPLTACREIKVLRELRHENIVNLIEMVTSRGQGGTQTNRKGDIFMVFEYMDYDLTGLMDTPEIHFSEAQVKCYAQQLLRGLAYCHARGVMHRDIKGSNILISRDGKVKIADFGLARFLGETGRRYTNRVVTLWYRAPELLLGENCYGFAVDIWSAGCLILEMLTGRPVFPGKDEVSQANLIFSLLGTPTEDQWPGYRSLPYASTIFNAVPEAKHYPNVFRTVFGSKGLSSIALDFAEKLLTICPERRPTAAEALQHPWFTTEPLPCRPEELPRYDSVHEYQARKRRQLERHAQGVGGIAPNAGAALAMQARQGPVPSHGPLRMAQGGVPAAPVANIAYGVRGSAPAATTAAAMRSAVTYTNLRRPDSAARTPASAPLRASELSPGGYNSLARPGAKRNPPENRPEPLSRESKRERSQ</sequence>
<dbReference type="PANTHER" id="PTHR24056">
    <property type="entry name" value="CELL DIVISION PROTEIN KINASE"/>
    <property type="match status" value="1"/>
</dbReference>
<keyword evidence="5 13" id="KW-0418">Kinase</keyword>
<dbReference type="Proteomes" id="UP000007014">
    <property type="component" value="Chromosome 17"/>
</dbReference>
<dbReference type="OMA" id="FPHCDES"/>
<feature type="binding site" evidence="10">
    <location>
        <position position="104"/>
    </location>
    <ligand>
        <name>ATP</name>
        <dbReference type="ChEBI" id="CHEBI:30616"/>
    </ligand>
</feature>
<dbReference type="Gene3D" id="3.30.200.20">
    <property type="entry name" value="Phosphorylase Kinase, domain 1"/>
    <property type="match status" value="1"/>
</dbReference>
<evidence type="ECO:0000313" key="14">
    <source>
        <dbReference type="Proteomes" id="UP000007014"/>
    </source>
</evidence>
<dbReference type="FunFam" id="3.30.200.20:FF:000124">
    <property type="entry name" value="Cyclin-dependent kinase 4"/>
    <property type="match status" value="1"/>
</dbReference>
<evidence type="ECO:0000259" key="12">
    <source>
        <dbReference type="PROSITE" id="PS50011"/>
    </source>
</evidence>
<dbReference type="OrthoDB" id="28397at2759"/>
<comment type="catalytic activity">
    <reaction evidence="9">
        <text>[DNA-directed RNA polymerase] + ATP = phospho-[DNA-directed RNA polymerase] + ADP + H(+)</text>
        <dbReference type="Rhea" id="RHEA:10216"/>
        <dbReference type="Rhea" id="RHEA-COMP:11321"/>
        <dbReference type="Rhea" id="RHEA-COMP:11322"/>
        <dbReference type="ChEBI" id="CHEBI:15378"/>
        <dbReference type="ChEBI" id="CHEBI:30616"/>
        <dbReference type="ChEBI" id="CHEBI:43176"/>
        <dbReference type="ChEBI" id="CHEBI:68546"/>
        <dbReference type="ChEBI" id="CHEBI:456216"/>
        <dbReference type="EC" id="2.7.11.23"/>
    </reaction>
</comment>
<dbReference type="STRING" id="280699.M1VG72"/>
<evidence type="ECO:0000256" key="7">
    <source>
        <dbReference type="ARBA" id="ARBA00047811"/>
    </source>
</evidence>
<dbReference type="PROSITE" id="PS50011">
    <property type="entry name" value="PROTEIN_KINASE_DOM"/>
    <property type="match status" value="1"/>
</dbReference>
<dbReference type="SUPFAM" id="SSF56112">
    <property type="entry name" value="Protein kinase-like (PK-like)"/>
    <property type="match status" value="1"/>
</dbReference>
<evidence type="ECO:0000256" key="4">
    <source>
        <dbReference type="ARBA" id="ARBA00022741"/>
    </source>
</evidence>
<organism evidence="13 14">
    <name type="scientific">Cyanidioschyzon merolae (strain NIES-3377 / 10D)</name>
    <name type="common">Unicellular red alga</name>
    <dbReference type="NCBI Taxonomy" id="280699"/>
    <lineage>
        <taxon>Eukaryota</taxon>
        <taxon>Rhodophyta</taxon>
        <taxon>Bangiophyceae</taxon>
        <taxon>Cyanidiales</taxon>
        <taxon>Cyanidiaceae</taxon>
        <taxon>Cyanidioschyzon</taxon>
    </lineage>
</organism>
<feature type="domain" description="Protein kinase" evidence="12">
    <location>
        <begin position="75"/>
        <end position="373"/>
    </location>
</feature>
<accession>M1VG72</accession>
<feature type="region of interest" description="Disordered" evidence="11">
    <location>
        <begin position="477"/>
        <end position="531"/>
    </location>
</feature>
<dbReference type="GeneID" id="16996463"/>
<evidence type="ECO:0000256" key="3">
    <source>
        <dbReference type="ARBA" id="ARBA00022679"/>
    </source>
</evidence>
<feature type="region of interest" description="Disordered" evidence="11">
    <location>
        <begin position="1"/>
        <end position="49"/>
    </location>
</feature>
<keyword evidence="6 10" id="KW-0067">ATP-binding</keyword>
<name>M1VG72_CYAM1</name>
<reference evidence="13 14" key="2">
    <citation type="journal article" date="2007" name="BMC Biol.">
        <title>A 100%-complete sequence reveals unusually simple genomic features in the hot-spring red alga Cyanidioschyzon merolae.</title>
        <authorList>
            <person name="Nozaki H."/>
            <person name="Takano H."/>
            <person name="Misumi O."/>
            <person name="Terasawa K."/>
            <person name="Matsuzaki M."/>
            <person name="Maruyama S."/>
            <person name="Nishida K."/>
            <person name="Yagisawa F."/>
            <person name="Yoshida Y."/>
            <person name="Fujiwara T."/>
            <person name="Takio S."/>
            <person name="Tamura K."/>
            <person name="Chung S.J."/>
            <person name="Nakamura S."/>
            <person name="Kuroiwa H."/>
            <person name="Tanaka K."/>
            <person name="Sato N."/>
            <person name="Kuroiwa T."/>
        </authorList>
    </citation>
    <scope>NUCLEOTIDE SEQUENCE [LARGE SCALE GENOMIC DNA]</scope>
    <source>
        <strain evidence="13 14">10D</strain>
    </source>
</reference>
<evidence type="ECO:0000256" key="1">
    <source>
        <dbReference type="ARBA" id="ARBA00006485"/>
    </source>
</evidence>
<dbReference type="InterPro" id="IPR008271">
    <property type="entry name" value="Ser/Thr_kinase_AS"/>
</dbReference>
<feature type="compositionally biased region" description="Polar residues" evidence="11">
    <location>
        <begin position="36"/>
        <end position="49"/>
    </location>
</feature>
<keyword evidence="2" id="KW-0723">Serine/threonine-protein kinase</keyword>
<dbReference type="GO" id="GO:0004693">
    <property type="term" value="F:cyclin-dependent protein serine/threonine kinase activity"/>
    <property type="evidence" value="ECO:0007669"/>
    <property type="project" value="UniProtKB-EC"/>
</dbReference>
<dbReference type="FunFam" id="1.10.510.10:FF:000415">
    <property type="entry name" value="CMGC/CDK/CRK7 protein kinase, variant"/>
    <property type="match status" value="1"/>
</dbReference>
<dbReference type="AlphaFoldDB" id="M1VG72"/>
<dbReference type="eggNOG" id="KOG0600">
    <property type="taxonomic scope" value="Eukaryota"/>
</dbReference>
<feature type="compositionally biased region" description="Polar residues" evidence="11">
    <location>
        <begin position="7"/>
        <end position="25"/>
    </location>
</feature>
<dbReference type="PROSITE" id="PS00108">
    <property type="entry name" value="PROTEIN_KINASE_ST"/>
    <property type="match status" value="1"/>
</dbReference>
<dbReference type="InterPro" id="IPR000719">
    <property type="entry name" value="Prot_kinase_dom"/>
</dbReference>
<feature type="compositionally biased region" description="Basic and acidic residues" evidence="11">
    <location>
        <begin position="512"/>
        <end position="531"/>
    </location>
</feature>
<dbReference type="Pfam" id="PF00069">
    <property type="entry name" value="Pkinase"/>
    <property type="match status" value="1"/>
</dbReference>
<dbReference type="GO" id="GO:0005524">
    <property type="term" value="F:ATP binding"/>
    <property type="evidence" value="ECO:0007669"/>
    <property type="project" value="UniProtKB-UniRule"/>
</dbReference>
<dbReference type="InterPro" id="IPR050108">
    <property type="entry name" value="CDK"/>
</dbReference>
<dbReference type="SMART" id="SM00220">
    <property type="entry name" value="S_TKc"/>
    <property type="match status" value="1"/>
</dbReference>
<keyword evidence="3" id="KW-0808">Transferase</keyword>